<accession>A0A843WW49</accession>
<organism evidence="1 2">
    <name type="scientific">Colocasia esculenta</name>
    <name type="common">Wild taro</name>
    <name type="synonym">Arum esculentum</name>
    <dbReference type="NCBI Taxonomy" id="4460"/>
    <lineage>
        <taxon>Eukaryota</taxon>
        <taxon>Viridiplantae</taxon>
        <taxon>Streptophyta</taxon>
        <taxon>Embryophyta</taxon>
        <taxon>Tracheophyta</taxon>
        <taxon>Spermatophyta</taxon>
        <taxon>Magnoliopsida</taxon>
        <taxon>Liliopsida</taxon>
        <taxon>Araceae</taxon>
        <taxon>Aroideae</taxon>
        <taxon>Colocasieae</taxon>
        <taxon>Colocasia</taxon>
    </lineage>
</organism>
<keyword evidence="2" id="KW-1185">Reference proteome</keyword>
<evidence type="ECO:0000313" key="2">
    <source>
        <dbReference type="Proteomes" id="UP000652761"/>
    </source>
</evidence>
<protein>
    <submittedName>
        <fullName evidence="1">Uncharacterized protein</fullName>
    </submittedName>
</protein>
<dbReference type="Proteomes" id="UP000652761">
    <property type="component" value="Unassembled WGS sequence"/>
</dbReference>
<name>A0A843WW49_COLES</name>
<proteinExistence type="predicted"/>
<dbReference type="EMBL" id="NMUH01003703">
    <property type="protein sequence ID" value="MQM06750.1"/>
    <property type="molecule type" value="Genomic_DNA"/>
</dbReference>
<reference evidence="1" key="1">
    <citation type="submission" date="2017-07" db="EMBL/GenBank/DDBJ databases">
        <title>Taro Niue Genome Assembly and Annotation.</title>
        <authorList>
            <person name="Atibalentja N."/>
            <person name="Keating K."/>
            <person name="Fields C.J."/>
        </authorList>
    </citation>
    <scope>NUCLEOTIDE SEQUENCE</scope>
    <source>
        <strain evidence="1">Niue_2</strain>
        <tissue evidence="1">Leaf</tissue>
    </source>
</reference>
<sequence length="71" mass="7999">MEECWVAGELWIDHKKDIFFPRLSATTCANRPLGVDQSLNLNRVKSGGRDLDVDQSTPRVGLRATWESTPL</sequence>
<gene>
    <name evidence="1" type="ORF">Taro_039577</name>
</gene>
<comment type="caution">
    <text evidence="1">The sequence shown here is derived from an EMBL/GenBank/DDBJ whole genome shotgun (WGS) entry which is preliminary data.</text>
</comment>
<dbReference type="AlphaFoldDB" id="A0A843WW49"/>
<evidence type="ECO:0000313" key="1">
    <source>
        <dbReference type="EMBL" id="MQM06750.1"/>
    </source>
</evidence>